<evidence type="ECO:0000256" key="5">
    <source>
        <dbReference type="ARBA" id="ARBA00022832"/>
    </source>
</evidence>
<keyword evidence="8 14" id="KW-0443">Lipid metabolism</keyword>
<dbReference type="RefSeq" id="WP_012195008.1">
    <property type="nucleotide sequence ID" value="NC_009976.1"/>
</dbReference>
<dbReference type="KEGG" id="pmj:P9211_04541"/>
<name>A9BE75_PROM4</name>
<feature type="binding site" evidence="12">
    <location>
        <begin position="67"/>
        <end position="68"/>
    </location>
    <ligand>
        <name>NADP(+)</name>
        <dbReference type="ChEBI" id="CHEBI:58349"/>
    </ligand>
</feature>
<evidence type="ECO:0000256" key="8">
    <source>
        <dbReference type="ARBA" id="ARBA00023098"/>
    </source>
</evidence>
<dbReference type="PRINTS" id="PR00081">
    <property type="entry name" value="GDHRDH"/>
</dbReference>
<dbReference type="HOGENOM" id="CLU_010194_1_3_3"/>
<comment type="subunit">
    <text evidence="14">Homotetramer.</text>
</comment>
<dbReference type="Gene3D" id="3.40.50.720">
    <property type="entry name" value="NAD(P)-binding Rossmann-like Domain"/>
    <property type="match status" value="1"/>
</dbReference>
<evidence type="ECO:0000256" key="3">
    <source>
        <dbReference type="ARBA" id="ARBA00012948"/>
    </source>
</evidence>
<proteinExistence type="inferred from homology"/>
<protein>
    <recommendedName>
        <fullName evidence="3 14">3-oxoacyl-[acyl-carrier-protein] reductase</fullName>
        <ecNumber evidence="3 14">1.1.1.100</ecNumber>
    </recommendedName>
</protein>
<reference evidence="16 17" key="1">
    <citation type="journal article" date="2007" name="PLoS Genet.">
        <title>Patterns and implications of gene gain and loss in the evolution of Prochlorococcus.</title>
        <authorList>
            <person name="Kettler G.C."/>
            <person name="Martiny A.C."/>
            <person name="Huang K."/>
            <person name="Zucker J."/>
            <person name="Coleman M.L."/>
            <person name="Rodrigue S."/>
            <person name="Chen F."/>
            <person name="Lapidus A."/>
            <person name="Ferriera S."/>
            <person name="Johnson J."/>
            <person name="Steglich C."/>
            <person name="Church G.M."/>
            <person name="Richardson P."/>
            <person name="Chisholm S.W."/>
        </authorList>
    </citation>
    <scope>NUCLEOTIDE SEQUENCE [LARGE SCALE GENOMIC DNA]</scope>
    <source>
        <strain evidence="17">MIT 9211</strain>
    </source>
</reference>
<keyword evidence="5 14" id="KW-0276">Fatty acid metabolism</keyword>
<dbReference type="GO" id="GO:0006633">
    <property type="term" value="P:fatty acid biosynthetic process"/>
    <property type="evidence" value="ECO:0007669"/>
    <property type="project" value="UniProtKB-UniPathway"/>
</dbReference>
<evidence type="ECO:0000256" key="4">
    <source>
        <dbReference type="ARBA" id="ARBA00022516"/>
    </source>
</evidence>
<dbReference type="eggNOG" id="COG1028">
    <property type="taxonomic scope" value="Bacteria"/>
</dbReference>
<feature type="domain" description="Ketoreductase" evidence="15">
    <location>
        <begin position="10"/>
        <end position="190"/>
    </location>
</feature>
<dbReference type="GO" id="GO:0004316">
    <property type="term" value="F:3-oxoacyl-[acyl-carrier-protein] reductase (NADPH) activity"/>
    <property type="evidence" value="ECO:0007669"/>
    <property type="project" value="UniProtKB-UniRule"/>
</dbReference>
<evidence type="ECO:0000256" key="12">
    <source>
        <dbReference type="PIRSR" id="PIRSR611284-2"/>
    </source>
</evidence>
<feature type="binding site" evidence="12">
    <location>
        <begin position="159"/>
        <end position="163"/>
    </location>
    <ligand>
        <name>NADP(+)</name>
        <dbReference type="ChEBI" id="CHEBI:58349"/>
    </ligand>
</feature>
<dbReference type="InterPro" id="IPR020904">
    <property type="entry name" value="Sc_DH/Rdtase_CS"/>
</dbReference>
<evidence type="ECO:0000256" key="10">
    <source>
        <dbReference type="ARBA" id="ARBA00048508"/>
    </source>
</evidence>
<comment type="similarity">
    <text evidence="2 13">Belongs to the short-chain dehydrogenases/reductases (SDR) family.</text>
</comment>
<dbReference type="AlphaFoldDB" id="A9BE75"/>
<dbReference type="CDD" id="cd05333">
    <property type="entry name" value="BKR_SDR_c"/>
    <property type="match status" value="1"/>
</dbReference>
<keyword evidence="17" id="KW-1185">Reference proteome</keyword>
<evidence type="ECO:0000313" key="17">
    <source>
        <dbReference type="Proteomes" id="UP000000788"/>
    </source>
</evidence>
<dbReference type="InterPro" id="IPR036291">
    <property type="entry name" value="NAD(P)-bd_dom_sf"/>
</dbReference>
<dbReference type="NCBIfam" id="TIGR01830">
    <property type="entry name" value="3oxo_ACP_reduc"/>
    <property type="match status" value="1"/>
</dbReference>
<dbReference type="STRING" id="93059.P9211_04541"/>
<feature type="active site" description="Proton acceptor" evidence="11">
    <location>
        <position position="159"/>
    </location>
</feature>
<dbReference type="InterPro" id="IPR050259">
    <property type="entry name" value="SDR"/>
</dbReference>
<dbReference type="PANTHER" id="PTHR42879">
    <property type="entry name" value="3-OXOACYL-(ACYL-CARRIER-PROTEIN) REDUCTASE"/>
    <property type="match status" value="1"/>
</dbReference>
<keyword evidence="7 14" id="KW-0560">Oxidoreductase</keyword>
<comment type="function">
    <text evidence="14">Catalyzes the NADPH-dependent reduction of beta-ketoacyl-ACP substrates to beta-hydroxyacyl-ACP products, the first reductive step in the elongation cycle of fatty acid biosynthesis.</text>
</comment>
<dbReference type="UniPathway" id="UPA00094"/>
<dbReference type="InterPro" id="IPR011284">
    <property type="entry name" value="3oxo_ACP_reduc"/>
</dbReference>
<dbReference type="SMART" id="SM00822">
    <property type="entry name" value="PKS_KR"/>
    <property type="match status" value="1"/>
</dbReference>
<evidence type="ECO:0000256" key="11">
    <source>
        <dbReference type="PIRSR" id="PIRSR611284-1"/>
    </source>
</evidence>
<dbReference type="NCBIfam" id="NF009466">
    <property type="entry name" value="PRK12826.1-2"/>
    <property type="match status" value="1"/>
</dbReference>
<evidence type="ECO:0000313" key="16">
    <source>
        <dbReference type="EMBL" id="ABX08385.1"/>
    </source>
</evidence>
<keyword evidence="9 14" id="KW-0275">Fatty acid biosynthesis</keyword>
<comment type="catalytic activity">
    <reaction evidence="10 14">
        <text>a (3R)-hydroxyacyl-[ACP] + NADP(+) = a 3-oxoacyl-[ACP] + NADPH + H(+)</text>
        <dbReference type="Rhea" id="RHEA:17397"/>
        <dbReference type="Rhea" id="RHEA-COMP:9916"/>
        <dbReference type="Rhea" id="RHEA-COMP:9945"/>
        <dbReference type="ChEBI" id="CHEBI:15378"/>
        <dbReference type="ChEBI" id="CHEBI:57783"/>
        <dbReference type="ChEBI" id="CHEBI:58349"/>
        <dbReference type="ChEBI" id="CHEBI:78776"/>
        <dbReference type="ChEBI" id="CHEBI:78827"/>
        <dbReference type="EC" id="1.1.1.100"/>
    </reaction>
</comment>
<dbReference type="PROSITE" id="PS00061">
    <property type="entry name" value="ADH_SHORT"/>
    <property type="match status" value="1"/>
</dbReference>
<accession>A9BE75</accession>
<evidence type="ECO:0000256" key="7">
    <source>
        <dbReference type="ARBA" id="ARBA00023002"/>
    </source>
</evidence>
<evidence type="ECO:0000256" key="6">
    <source>
        <dbReference type="ARBA" id="ARBA00022857"/>
    </source>
</evidence>
<dbReference type="GO" id="GO:0051287">
    <property type="term" value="F:NAD binding"/>
    <property type="evidence" value="ECO:0007669"/>
    <property type="project" value="UniProtKB-UniRule"/>
</dbReference>
<evidence type="ECO:0000259" key="15">
    <source>
        <dbReference type="SMART" id="SM00822"/>
    </source>
</evidence>
<organism evidence="16 17">
    <name type="scientific">Prochlorococcus marinus (strain MIT 9211)</name>
    <dbReference type="NCBI Taxonomy" id="93059"/>
    <lineage>
        <taxon>Bacteria</taxon>
        <taxon>Bacillati</taxon>
        <taxon>Cyanobacteriota</taxon>
        <taxon>Cyanophyceae</taxon>
        <taxon>Synechococcales</taxon>
        <taxon>Prochlorococcaceae</taxon>
        <taxon>Prochlorococcus</taxon>
    </lineage>
</organism>
<feature type="binding site" evidence="12">
    <location>
        <position position="94"/>
    </location>
    <ligand>
        <name>NADP(+)</name>
        <dbReference type="ChEBI" id="CHEBI:58349"/>
    </ligand>
</feature>
<dbReference type="Pfam" id="PF00106">
    <property type="entry name" value="adh_short"/>
    <property type="match status" value="1"/>
</dbReference>
<evidence type="ECO:0000256" key="13">
    <source>
        <dbReference type="RuleBase" id="RU000363"/>
    </source>
</evidence>
<sequence>MTNQNLCEGQTVLVTGASRGIGRAIALNLATTGAEIVVNYANSAESAKDVVQAITASGGKAYSLQANVADEESVNDLIKKVLERSGRIDALINNAGITKDGLLMRMRTEDWQSVINLNLTGVFLCTRAVARPMLKQKTGRIVNITSVVGLMGNAGQANYAAAKAGVVGLTKSTAKEFASRGITVNAVAPGFIETDMTKDLDSEQILSAIPLGEFGSPEHIAGTVRFLATDPAAAYITGQVLQVDGGMLMS</sequence>
<evidence type="ECO:0000256" key="2">
    <source>
        <dbReference type="ARBA" id="ARBA00006484"/>
    </source>
</evidence>
<evidence type="ECO:0000256" key="1">
    <source>
        <dbReference type="ARBA" id="ARBA00005194"/>
    </source>
</evidence>
<feature type="binding site" evidence="12">
    <location>
        <position position="192"/>
    </location>
    <ligand>
        <name>NADP(+)</name>
        <dbReference type="ChEBI" id="CHEBI:58349"/>
    </ligand>
</feature>
<dbReference type="FunFam" id="3.40.50.720:FF:000037">
    <property type="entry name" value="3-oxoacyl-[acyl-carrier-protein] reductase FabG"/>
    <property type="match status" value="1"/>
</dbReference>
<feature type="binding site" evidence="12">
    <location>
        <begin position="16"/>
        <end position="19"/>
    </location>
    <ligand>
        <name>NADP(+)</name>
        <dbReference type="ChEBI" id="CHEBI:58349"/>
    </ligand>
</feature>
<dbReference type="PANTHER" id="PTHR42879:SF2">
    <property type="entry name" value="3-OXOACYL-[ACYL-CARRIER-PROTEIN] REDUCTASE FABG"/>
    <property type="match status" value="1"/>
</dbReference>
<dbReference type="EC" id="1.1.1.100" evidence="3 14"/>
<keyword evidence="6 12" id="KW-0521">NADP</keyword>
<comment type="pathway">
    <text evidence="1 14">Lipid metabolism; fatty acid biosynthesis.</text>
</comment>
<dbReference type="InterPro" id="IPR002347">
    <property type="entry name" value="SDR_fam"/>
</dbReference>
<evidence type="ECO:0000256" key="9">
    <source>
        <dbReference type="ARBA" id="ARBA00023160"/>
    </source>
</evidence>
<gene>
    <name evidence="16" type="ordered locus">P9211_04541</name>
</gene>
<dbReference type="SUPFAM" id="SSF51735">
    <property type="entry name" value="NAD(P)-binding Rossmann-fold domains"/>
    <property type="match status" value="1"/>
</dbReference>
<dbReference type="NCBIfam" id="NF005559">
    <property type="entry name" value="PRK07231.1"/>
    <property type="match status" value="1"/>
</dbReference>
<dbReference type="OrthoDB" id="9803333at2"/>
<evidence type="ECO:0000256" key="14">
    <source>
        <dbReference type="RuleBase" id="RU366074"/>
    </source>
</evidence>
<dbReference type="Proteomes" id="UP000000788">
    <property type="component" value="Chromosome"/>
</dbReference>
<dbReference type="EMBL" id="CP000878">
    <property type="protein sequence ID" value="ABX08385.1"/>
    <property type="molecule type" value="Genomic_DNA"/>
</dbReference>
<dbReference type="PRINTS" id="PR00080">
    <property type="entry name" value="SDRFAMILY"/>
</dbReference>
<keyword evidence="4 14" id="KW-0444">Lipid biosynthesis</keyword>
<dbReference type="InterPro" id="IPR057326">
    <property type="entry name" value="KR_dom"/>
</dbReference>